<keyword evidence="10 12" id="KW-0675">Receptor</keyword>
<keyword evidence="16" id="KW-1185">Reference proteome</keyword>
<dbReference type="PROSITE" id="PS50262">
    <property type="entry name" value="G_PROTEIN_RECEP_F1_2"/>
    <property type="match status" value="1"/>
</dbReference>
<evidence type="ECO:0000256" key="6">
    <source>
        <dbReference type="ARBA" id="ARBA00023040"/>
    </source>
</evidence>
<protein>
    <submittedName>
        <fullName evidence="15">G-protein coupled receptor 183</fullName>
    </submittedName>
</protein>
<dbReference type="GO" id="GO:0002250">
    <property type="term" value="P:adaptive immune response"/>
    <property type="evidence" value="ECO:0007669"/>
    <property type="project" value="UniProtKB-KW"/>
</dbReference>
<evidence type="ECO:0000256" key="13">
    <source>
        <dbReference type="SAM" id="Phobius"/>
    </source>
</evidence>
<feature type="transmembrane region" description="Helical" evidence="13">
    <location>
        <begin position="114"/>
        <end position="139"/>
    </location>
</feature>
<dbReference type="FunFam" id="1.20.1070.10:FF:000017">
    <property type="entry name" value="lysophosphatidic acid receptor 4"/>
    <property type="match status" value="1"/>
</dbReference>
<organism evidence="15 16">
    <name type="scientific">Acipenser ruthenus</name>
    <name type="common">Sterlet sturgeon</name>
    <dbReference type="NCBI Taxonomy" id="7906"/>
    <lineage>
        <taxon>Eukaryota</taxon>
        <taxon>Metazoa</taxon>
        <taxon>Chordata</taxon>
        <taxon>Craniata</taxon>
        <taxon>Vertebrata</taxon>
        <taxon>Euteleostomi</taxon>
        <taxon>Actinopterygii</taxon>
        <taxon>Chondrostei</taxon>
        <taxon>Acipenseriformes</taxon>
        <taxon>Acipenseridae</taxon>
        <taxon>Acipenser</taxon>
    </lineage>
</organism>
<keyword evidence="5 13" id="KW-1133">Transmembrane helix</keyword>
<keyword evidence="9" id="KW-1015">Disulfide bond</keyword>
<dbReference type="PROSITE" id="PS00237">
    <property type="entry name" value="G_PROTEIN_RECEP_F1_1"/>
    <property type="match status" value="1"/>
</dbReference>
<dbReference type="EMBL" id="SCEB01000860">
    <property type="protein sequence ID" value="RXM97981.1"/>
    <property type="molecule type" value="Genomic_DNA"/>
</dbReference>
<feature type="transmembrane region" description="Helical" evidence="13">
    <location>
        <begin position="200"/>
        <end position="226"/>
    </location>
</feature>
<feature type="transmembrane region" description="Helical" evidence="13">
    <location>
        <begin position="247"/>
        <end position="267"/>
    </location>
</feature>
<dbReference type="PRINTS" id="PR00237">
    <property type="entry name" value="GPCRRHODOPSN"/>
</dbReference>
<comment type="subcellular location">
    <subcellularLocation>
        <location evidence="1">Cell membrane</location>
        <topology evidence="1">Multi-pass membrane protein</topology>
    </subcellularLocation>
</comment>
<keyword evidence="4" id="KW-0391">Immunity</keyword>
<feature type="transmembrane region" description="Helical" evidence="13">
    <location>
        <begin position="151"/>
        <end position="171"/>
    </location>
</feature>
<gene>
    <name evidence="15" type="ORF">EOD39_13734</name>
</gene>
<dbReference type="CDD" id="cd15159">
    <property type="entry name" value="7tmA_EBI2"/>
    <property type="match status" value="1"/>
</dbReference>
<dbReference type="Gene3D" id="1.20.1070.10">
    <property type="entry name" value="Rhodopsin 7-helix transmembrane proteins"/>
    <property type="match status" value="1"/>
</dbReference>
<dbReference type="GO" id="GO:0004930">
    <property type="term" value="F:G protein-coupled receptor activity"/>
    <property type="evidence" value="ECO:0007669"/>
    <property type="project" value="UniProtKB-KW"/>
</dbReference>
<evidence type="ECO:0000256" key="12">
    <source>
        <dbReference type="RuleBase" id="RU000688"/>
    </source>
</evidence>
<evidence type="ECO:0000256" key="5">
    <source>
        <dbReference type="ARBA" id="ARBA00022989"/>
    </source>
</evidence>
<dbReference type="PANTHER" id="PTHR24237:SF7">
    <property type="entry name" value="G-PROTEIN COUPLED RECEPTOR 183"/>
    <property type="match status" value="1"/>
</dbReference>
<keyword evidence="3 12" id="KW-0812">Transmembrane</keyword>
<keyword evidence="7" id="KW-1064">Adaptive immunity</keyword>
<keyword evidence="6 12" id="KW-0297">G-protein coupled receptor</keyword>
<dbReference type="InterPro" id="IPR000276">
    <property type="entry name" value="GPCR_Rhodpsn"/>
</dbReference>
<feature type="domain" description="G-protein coupled receptors family 1 profile" evidence="14">
    <location>
        <begin position="52"/>
        <end position="311"/>
    </location>
</feature>
<dbReference type="PRINTS" id="PR01157">
    <property type="entry name" value="P2YPURNOCPTR"/>
</dbReference>
<keyword evidence="11 12" id="KW-0807">Transducer</keyword>
<evidence type="ECO:0000256" key="9">
    <source>
        <dbReference type="ARBA" id="ARBA00023157"/>
    </source>
</evidence>
<evidence type="ECO:0000256" key="1">
    <source>
        <dbReference type="ARBA" id="ARBA00004651"/>
    </source>
</evidence>
<keyword evidence="8 13" id="KW-0472">Membrane</keyword>
<dbReference type="Proteomes" id="UP000289886">
    <property type="component" value="Unassembled WGS sequence"/>
</dbReference>
<dbReference type="SUPFAM" id="SSF81321">
    <property type="entry name" value="Family A G protein-coupled receptor-like"/>
    <property type="match status" value="1"/>
</dbReference>
<dbReference type="InterPro" id="IPR017452">
    <property type="entry name" value="GPCR_Rhodpsn_7TM"/>
</dbReference>
<comment type="similarity">
    <text evidence="12">Belongs to the G-protein coupled receptor 1 family.</text>
</comment>
<feature type="transmembrane region" description="Helical" evidence="13">
    <location>
        <begin position="40"/>
        <end position="60"/>
    </location>
</feature>
<dbReference type="Pfam" id="PF00001">
    <property type="entry name" value="7tm_1"/>
    <property type="match status" value="1"/>
</dbReference>
<evidence type="ECO:0000259" key="14">
    <source>
        <dbReference type="PROSITE" id="PS50262"/>
    </source>
</evidence>
<proteinExistence type="inferred from homology"/>
<evidence type="ECO:0000256" key="10">
    <source>
        <dbReference type="ARBA" id="ARBA00023170"/>
    </source>
</evidence>
<dbReference type="GO" id="GO:0005886">
    <property type="term" value="C:plasma membrane"/>
    <property type="evidence" value="ECO:0007669"/>
    <property type="project" value="UniProtKB-SubCell"/>
</dbReference>
<evidence type="ECO:0000313" key="15">
    <source>
        <dbReference type="EMBL" id="RXM97981.1"/>
    </source>
</evidence>
<keyword evidence="2" id="KW-1003">Cell membrane</keyword>
<feature type="transmembrane region" description="Helical" evidence="13">
    <location>
        <begin position="72"/>
        <end position="94"/>
    </location>
</feature>
<dbReference type="GO" id="GO:0008142">
    <property type="term" value="F:oxysterol binding"/>
    <property type="evidence" value="ECO:0007669"/>
    <property type="project" value="InterPro"/>
</dbReference>
<dbReference type="AlphaFoldDB" id="A0A662YQ95"/>
<accession>A0A662YQ95</accession>
<evidence type="ECO:0000256" key="3">
    <source>
        <dbReference type="ARBA" id="ARBA00022692"/>
    </source>
</evidence>
<evidence type="ECO:0000256" key="8">
    <source>
        <dbReference type="ARBA" id="ARBA00023136"/>
    </source>
</evidence>
<dbReference type="PANTHER" id="PTHR24237">
    <property type="entry name" value="G-PROTEIN COUPLED RECEPTOR"/>
    <property type="match status" value="1"/>
</dbReference>
<dbReference type="InterPro" id="IPR047160">
    <property type="entry name" value="GP183-like"/>
</dbReference>
<evidence type="ECO:0000256" key="7">
    <source>
        <dbReference type="ARBA" id="ARBA00023130"/>
    </source>
</evidence>
<feature type="transmembrane region" description="Helical" evidence="13">
    <location>
        <begin position="287"/>
        <end position="314"/>
    </location>
</feature>
<name>A0A662YQ95_ACIRT</name>
<sequence>MEQTSVTESMEMESSALYNTINTTCDLYQHRSIARIVMPLHYSIVFIIGLTGNALALHVIRPNLKKMNSTTLYSTNLVISDILFTLSLPLRIVYYAMGFHWVMGDALCRITGLIFYINTYAGVNFMTCLSVDRFIAVVLPLRFSRFRKVHNVKYICMLVWFIVLAQTLPLLTMPLSKEVEGGYITCMEYPNFEIIPNLPYMLLGAVFLGYIIPVVTILVCYSGLCWKLQLSTKQKQFADKSGRNKKATRVIFFVTLVFVICFSPYHIDIVQHMIKKLSYDPSCSEQYAFQVSLHFAVCLMNFNSCMDPFIYFFACKGYKRKIMKIMKRQVSASFSSVVRTSPDGSARDVIDNKIVLVPLNSYKNKSQNSGKVHSTGGAIEQVSLVKASVPSQDRASRPEDNGKASSMLVVSSNNWIHGVKRHTG</sequence>
<evidence type="ECO:0000256" key="4">
    <source>
        <dbReference type="ARBA" id="ARBA00022859"/>
    </source>
</evidence>
<comment type="caution">
    <text evidence="15">The sequence shown here is derived from an EMBL/GenBank/DDBJ whole genome shotgun (WGS) entry which is preliminary data.</text>
</comment>
<evidence type="ECO:0000256" key="2">
    <source>
        <dbReference type="ARBA" id="ARBA00022475"/>
    </source>
</evidence>
<evidence type="ECO:0000256" key="11">
    <source>
        <dbReference type="ARBA" id="ARBA00023224"/>
    </source>
</evidence>
<evidence type="ECO:0000313" key="16">
    <source>
        <dbReference type="Proteomes" id="UP000289886"/>
    </source>
</evidence>
<reference evidence="15 16" key="1">
    <citation type="submission" date="2019-01" db="EMBL/GenBank/DDBJ databases">
        <title>Draft Genome and Complete Hox-Cluster Characterization of the Sterlet Sturgeon (Acipenser ruthenus).</title>
        <authorList>
            <person name="Wei Q."/>
        </authorList>
    </citation>
    <scope>NUCLEOTIDE SEQUENCE [LARGE SCALE GENOMIC DNA]</scope>
    <source>
        <strain evidence="15">WHYD16114868_AA</strain>
        <tissue evidence="15">Blood</tissue>
    </source>
</reference>